<reference evidence="2 3" key="1">
    <citation type="submission" date="2019-06" db="EMBL/GenBank/DDBJ databases">
        <title>Pseudomonas bimorpha sp. nov. isolated from bovine raw milk and skim milk concentrate.</title>
        <authorList>
            <person name="Hofmann K."/>
            <person name="Huptas C."/>
            <person name="Doll E."/>
            <person name="Scherer S."/>
            <person name="Wenning M."/>
        </authorList>
    </citation>
    <scope>NUCLEOTIDE SEQUENCE [LARGE SCALE GENOMIC DNA]</scope>
    <source>
        <strain evidence="2 3">DSM 108989</strain>
    </source>
</reference>
<dbReference type="Proteomes" id="UP000318428">
    <property type="component" value="Unassembled WGS sequence"/>
</dbReference>
<sequence length="288" mass="32712">MAEHSELKRLTESLNRAIEQAEHKPGQWAETAQSMGGICCAGEPFQIGKTWAKEEPWAHFSFKRDSWLAVAVVNALPQLMALIAENEALKGPHDWLAEDLIKELVDNAQSFQDNLDHGESDPFAIVLLAAASRIRRQEVSIDRYRAENAGLKTGFEAYELVNTELKAEVEKLRDDLEQKEYDANAWRNGEESVWIEVFNSDGDDPFISAISGQITVEQLVLIQAEILEYREDYFEKGSGLYIFRCDHCQAHYDNVGMTEPAHWETNLESYSPFPWEEESAAMDKGEQP</sequence>
<comment type="caution">
    <text evidence="2">The sequence shown here is derived from an EMBL/GenBank/DDBJ whole genome shotgun (WGS) entry which is preliminary data.</text>
</comment>
<organism evidence="2 3">
    <name type="scientific">Pseudomonas saxonica</name>
    <dbReference type="NCBI Taxonomy" id="2600598"/>
    <lineage>
        <taxon>Bacteria</taxon>
        <taxon>Pseudomonadati</taxon>
        <taxon>Pseudomonadota</taxon>
        <taxon>Gammaproteobacteria</taxon>
        <taxon>Pseudomonadales</taxon>
        <taxon>Pseudomonadaceae</taxon>
        <taxon>Pseudomonas</taxon>
    </lineage>
</organism>
<accession>A0ABY3GG36</accession>
<name>A0ABY3GG36_9PSED</name>
<keyword evidence="3" id="KW-1185">Reference proteome</keyword>
<protein>
    <recommendedName>
        <fullName evidence="4">DUF550 domain-containing protein</fullName>
    </recommendedName>
</protein>
<dbReference type="RefSeq" id="WP_146386611.1">
    <property type="nucleotide sequence ID" value="NZ_VFIO01000007.1"/>
</dbReference>
<evidence type="ECO:0008006" key="4">
    <source>
        <dbReference type="Google" id="ProtNLM"/>
    </source>
</evidence>
<gene>
    <name evidence="2" type="ORF">FJD38_17710</name>
</gene>
<evidence type="ECO:0000256" key="1">
    <source>
        <dbReference type="SAM" id="Coils"/>
    </source>
</evidence>
<dbReference type="EMBL" id="VFIO01000007">
    <property type="protein sequence ID" value="TWR87860.1"/>
    <property type="molecule type" value="Genomic_DNA"/>
</dbReference>
<proteinExistence type="predicted"/>
<feature type="coiled-coil region" evidence="1">
    <location>
        <begin position="155"/>
        <end position="182"/>
    </location>
</feature>
<evidence type="ECO:0000313" key="3">
    <source>
        <dbReference type="Proteomes" id="UP000318428"/>
    </source>
</evidence>
<keyword evidence="1" id="KW-0175">Coiled coil</keyword>
<evidence type="ECO:0000313" key="2">
    <source>
        <dbReference type="EMBL" id="TWR87860.1"/>
    </source>
</evidence>